<proteinExistence type="predicted"/>
<accession>A0A6G1S793</accession>
<dbReference type="GO" id="GO:0004558">
    <property type="term" value="F:alpha-1,4-glucosidase activity"/>
    <property type="evidence" value="ECO:0007669"/>
    <property type="project" value="UniProtKB-EC"/>
</dbReference>
<evidence type="ECO:0000256" key="3">
    <source>
        <dbReference type="SAM" id="SignalP"/>
    </source>
</evidence>
<dbReference type="PANTHER" id="PTHR10357">
    <property type="entry name" value="ALPHA-AMYLASE FAMILY MEMBER"/>
    <property type="match status" value="1"/>
</dbReference>
<reference evidence="5" key="1">
    <citation type="submission" date="2018-10" db="EMBL/GenBank/DDBJ databases">
        <title>Transcriptome assembly of Aceria tosichella (Wheat curl mite) Type 2.</title>
        <authorList>
            <person name="Scully E.D."/>
            <person name="Geib S.M."/>
            <person name="Palmer N.A."/>
            <person name="Gupta A.K."/>
            <person name="Sarath G."/>
            <person name="Tatineni S."/>
        </authorList>
    </citation>
    <scope>NUCLEOTIDE SEQUENCE</scope>
    <source>
        <strain evidence="5">LincolnNE</strain>
    </source>
</reference>
<dbReference type="GO" id="GO:0005975">
    <property type="term" value="P:carbohydrate metabolic process"/>
    <property type="evidence" value="ECO:0007669"/>
    <property type="project" value="InterPro"/>
</dbReference>
<evidence type="ECO:0000256" key="2">
    <source>
        <dbReference type="ARBA" id="ARBA00012741"/>
    </source>
</evidence>
<organism evidence="5">
    <name type="scientific">Aceria tosichella</name>
    <name type="common">wheat curl mite</name>
    <dbReference type="NCBI Taxonomy" id="561515"/>
    <lineage>
        <taxon>Eukaryota</taxon>
        <taxon>Metazoa</taxon>
        <taxon>Ecdysozoa</taxon>
        <taxon>Arthropoda</taxon>
        <taxon>Chelicerata</taxon>
        <taxon>Arachnida</taxon>
        <taxon>Acari</taxon>
        <taxon>Acariformes</taxon>
        <taxon>Trombidiformes</taxon>
        <taxon>Prostigmata</taxon>
        <taxon>Eupodina</taxon>
        <taxon>Eriophyoidea</taxon>
        <taxon>Eriophyidae</taxon>
        <taxon>Eriophyinae</taxon>
        <taxon>Aceriini</taxon>
        <taxon>Aceria</taxon>
    </lineage>
</organism>
<dbReference type="Pfam" id="PF00128">
    <property type="entry name" value="Alpha-amylase"/>
    <property type="match status" value="1"/>
</dbReference>
<comment type="catalytic activity">
    <reaction evidence="1">
        <text>Hydrolysis of terminal, non-reducing (1-&gt;4)-linked alpha-D-glucose residues with release of alpha-D-glucose.</text>
        <dbReference type="EC" id="3.2.1.20"/>
    </reaction>
</comment>
<keyword evidence="3" id="KW-0732">Signal</keyword>
<dbReference type="AlphaFoldDB" id="A0A6G1S793"/>
<evidence type="ECO:0000313" key="5">
    <source>
        <dbReference type="EMBL" id="MDE46239.1"/>
    </source>
</evidence>
<dbReference type="EMBL" id="GGYP01001468">
    <property type="protein sequence ID" value="MDE46239.1"/>
    <property type="molecule type" value="Transcribed_RNA"/>
</dbReference>
<evidence type="ECO:0000256" key="1">
    <source>
        <dbReference type="ARBA" id="ARBA00001657"/>
    </source>
</evidence>
<feature type="signal peptide" evidence="3">
    <location>
        <begin position="1"/>
        <end position="23"/>
    </location>
</feature>
<dbReference type="Gene3D" id="3.90.400.10">
    <property type="entry name" value="Oligo-1,6-glucosidase, Domain 2"/>
    <property type="match status" value="1"/>
</dbReference>
<dbReference type="Gene3D" id="3.20.20.80">
    <property type="entry name" value="Glycosidases"/>
    <property type="match status" value="1"/>
</dbReference>
<dbReference type="EC" id="3.2.1.20" evidence="2"/>
<dbReference type="PANTHER" id="PTHR10357:SF179">
    <property type="entry name" value="NEUTRAL AND BASIC AMINO ACID TRANSPORT PROTEIN RBAT"/>
    <property type="match status" value="1"/>
</dbReference>
<dbReference type="InterPro" id="IPR017853">
    <property type="entry name" value="GH"/>
</dbReference>
<name>A0A6G1S793_9ACAR</name>
<feature type="domain" description="Glycosyl hydrolase family 13 catalytic" evidence="4">
    <location>
        <begin position="50"/>
        <end position="453"/>
    </location>
</feature>
<protein>
    <recommendedName>
        <fullName evidence="2">alpha-glucosidase</fullName>
        <ecNumber evidence="2">3.2.1.20</ecNumber>
    </recommendedName>
</protein>
<gene>
    <name evidence="5" type="primary">LvpD_3</name>
    <name evidence="5" type="ORF">g.17231</name>
</gene>
<dbReference type="SUPFAM" id="SSF51445">
    <property type="entry name" value="(Trans)glycosidases"/>
    <property type="match status" value="1"/>
</dbReference>
<dbReference type="InterPro" id="IPR006047">
    <property type="entry name" value="GH13_cat_dom"/>
</dbReference>
<dbReference type="SMART" id="SM00642">
    <property type="entry name" value="Aamy"/>
    <property type="match status" value="1"/>
</dbReference>
<sequence length="627" mass="72638">MVNSNRIKLVSFALLLGVGLVQQLVANADGGEEEQDLEQIEWWKKTNYYHIYVRSFQDSDGDGNGDLKGVIHRLDYLQTIGVETLLFSPFYKSPMKDCGYDVSDFRDINPMFGTMADFDELVKESKARNMRMVVDFIPNHSSNKHHWFWCSERALLEDHKKECGKYKDYYVWSSSKRFNNSYPTNWRSLFGGGPAWTWSEIRQQFYLHQFLPEQPELNFRNQEVREEFKEIARFWYRKGVDGLRVDAVLHLIEDTIEFKDNPVNPNWKEEEGLFEGLLTEYTFGLPESHEIQKDWRNIGFEPEFAGQQKVVISEAYHRNLDVLLELHGRSEDNRFADVPFNFELFKLNKDTMKPKFVEEVTVNWIRRARDFNWPNEHGAMAPWILWVQGNHDNIRTSNQVGEHNLAIYQWLAYFLPGCPANYNGDELGIRNSDFDAIPQSTIEEGEPTRLIFRAPMAWSPAAPWGGFTTNPKIWLPLNDNYETHNVHTMMTSRGKPFNTLQLFMQLQSLRKEHLNTFVFGDAVFFENEGNDQILALGRPHPKFGSLLMLANLDKDNKQRVKLAPADSVVRRVRIAPPTSGLILMANYETRGCPIRQCLGLENGIERGNSISLDGIVLGPSQAIIVQY</sequence>
<evidence type="ECO:0000259" key="4">
    <source>
        <dbReference type="SMART" id="SM00642"/>
    </source>
</evidence>
<feature type="chain" id="PRO_5026021890" description="alpha-glucosidase" evidence="3">
    <location>
        <begin position="24"/>
        <end position="627"/>
    </location>
</feature>
<dbReference type="InterPro" id="IPR045857">
    <property type="entry name" value="O16G_dom_2"/>
</dbReference>